<comment type="caution">
    <text evidence="4">The sequence shown here is derived from an EMBL/GenBank/DDBJ whole genome shotgun (WGS) entry which is preliminary data.</text>
</comment>
<dbReference type="PANTHER" id="PTHR38731">
    <property type="entry name" value="LIPL45-RELATED LIPOPROTEIN-RELATED"/>
    <property type="match status" value="1"/>
</dbReference>
<dbReference type="Pfam" id="PF18915">
    <property type="entry name" value="DUF5667"/>
    <property type="match status" value="1"/>
</dbReference>
<sequence length="680" mass="72093">MKKWMLVAGAAIVVMCGVGIWFWLLGSVSAEAPRGVTLDIQESNVQVRRPGTTLWENAATGMEIGEGWSVKTDANGVAVIRFGGQGESRLGNVTEVTVTKAMINAEDPTKVNILLKLGTGRIWSRVLKLFDIESSYAVETSAVVATVRGTAFDISSASDGSSELWVSQSAVDVAPSQGILLESPGAVAEGQSARYGSDGNLQATSTISEEVTSGPWFSWNTESDEAFVNDERERVKTMFLRMGGVGPDSVLYGISRASENLHLAFASDERKDALASRYFARRFARILNLVEEGKTGLAAQEFARIETHARTQLRGATMERERRSMRIAIARVNILVADAGPDSPLFPFKQRLENLLEALEEGNDAALLYVRMLGIDARLNEAARFRAARKFTDAATSLSVAESGIQNIARESESMLPSLPKEARRALRGKLAALIARGLAERHALRAAMTPALSDETATSTEDGTDAATSTLLGPPPSEPPREPPQTGSPGEGDSPQGPQYQSITLFIQPNPVNVGQAANLIVEAKTAAGAIADVTAKSTFVIVNGVGNLNGPTVTGSQQGTITVQASLNDNGTVRTSSATVTVQGQVTLTGLELSSSQGLLIDAYKNPTTQIIASAVYSNGYRKAVTAQTVYELPTPAAGSMNGSFFTAQLDYVGTALILGSFTEGGVTVTGDITLNIR</sequence>
<dbReference type="Pfam" id="PF04773">
    <property type="entry name" value="FecR"/>
    <property type="match status" value="1"/>
</dbReference>
<organism evidence="4 5">
    <name type="scientific">candidate division WWE3 bacterium</name>
    <dbReference type="NCBI Taxonomy" id="2053526"/>
    <lineage>
        <taxon>Bacteria</taxon>
        <taxon>Katanobacteria</taxon>
    </lineage>
</organism>
<dbReference type="Proteomes" id="UP000710385">
    <property type="component" value="Unassembled WGS sequence"/>
</dbReference>
<feature type="domain" description="DUF5667" evidence="3">
    <location>
        <begin position="245"/>
        <end position="311"/>
    </location>
</feature>
<evidence type="ECO:0000313" key="4">
    <source>
        <dbReference type="EMBL" id="MBE7525110.1"/>
    </source>
</evidence>
<dbReference type="PANTHER" id="PTHR38731:SF1">
    <property type="entry name" value="FECR PROTEIN DOMAIN-CONTAINING PROTEIN"/>
    <property type="match status" value="1"/>
</dbReference>
<dbReference type="AlphaFoldDB" id="A0A928TVE4"/>
<evidence type="ECO:0000259" key="2">
    <source>
        <dbReference type="Pfam" id="PF04773"/>
    </source>
</evidence>
<dbReference type="InterPro" id="IPR006860">
    <property type="entry name" value="FecR"/>
</dbReference>
<evidence type="ECO:0000259" key="3">
    <source>
        <dbReference type="Pfam" id="PF18915"/>
    </source>
</evidence>
<accession>A0A928TVE4</accession>
<feature type="compositionally biased region" description="Polar residues" evidence="1">
    <location>
        <begin position="456"/>
        <end position="472"/>
    </location>
</feature>
<name>A0A928TVE4_UNCKA</name>
<evidence type="ECO:0000256" key="1">
    <source>
        <dbReference type="SAM" id="MobiDB-lite"/>
    </source>
</evidence>
<proteinExistence type="predicted"/>
<dbReference type="InterPro" id="IPR043725">
    <property type="entry name" value="DUF5667"/>
</dbReference>
<evidence type="ECO:0000313" key="5">
    <source>
        <dbReference type="Proteomes" id="UP000710385"/>
    </source>
</evidence>
<reference evidence="4" key="1">
    <citation type="submission" date="2020-05" db="EMBL/GenBank/DDBJ databases">
        <title>High-Quality Genomes of Partial-Nitritation/Anammox System by Hierarchical Clustering Based Hybrid Assembly.</title>
        <authorList>
            <person name="Liu L."/>
            <person name="Wang Y."/>
            <person name="Che Y."/>
            <person name="Chen Y."/>
            <person name="Xia Y."/>
            <person name="Luo R."/>
            <person name="Cheng S.H."/>
            <person name="Zheng C."/>
            <person name="Zhang T."/>
        </authorList>
    </citation>
    <scope>NUCLEOTIDE SEQUENCE</scope>
    <source>
        <strain evidence="4">H1_PAT1</strain>
    </source>
</reference>
<gene>
    <name evidence="4" type="ORF">HS096_01815</name>
</gene>
<protein>
    <submittedName>
        <fullName evidence="4">FecR domain-containing protein</fullName>
    </submittedName>
</protein>
<dbReference type="EMBL" id="JABTTY010000001">
    <property type="protein sequence ID" value="MBE7525110.1"/>
    <property type="molecule type" value="Genomic_DNA"/>
</dbReference>
<feature type="region of interest" description="Disordered" evidence="1">
    <location>
        <begin position="450"/>
        <end position="501"/>
    </location>
</feature>
<dbReference type="Gene3D" id="2.60.120.1440">
    <property type="match status" value="1"/>
</dbReference>
<feature type="domain" description="FecR protein" evidence="2">
    <location>
        <begin position="70"/>
        <end position="171"/>
    </location>
</feature>